<dbReference type="GO" id="GO:0004674">
    <property type="term" value="F:protein serine/threonine kinase activity"/>
    <property type="evidence" value="ECO:0007669"/>
    <property type="project" value="UniProtKB-KW"/>
</dbReference>
<keyword evidence="12" id="KW-1185">Reference proteome</keyword>
<evidence type="ECO:0000256" key="1">
    <source>
        <dbReference type="ARBA" id="ARBA00012513"/>
    </source>
</evidence>
<dbReference type="InterPro" id="IPR011009">
    <property type="entry name" value="Kinase-like_dom_sf"/>
</dbReference>
<feature type="binding site" evidence="9">
    <location>
        <position position="252"/>
    </location>
    <ligand>
        <name>ATP</name>
        <dbReference type="ChEBI" id="CHEBI:30616"/>
    </ligand>
</feature>
<keyword evidence="5 13" id="KW-0418">Kinase</keyword>
<accession>A0A6P6G9T1</accession>
<dbReference type="GeneID" id="112492070"/>
<evidence type="ECO:0000256" key="7">
    <source>
        <dbReference type="ARBA" id="ARBA00047899"/>
    </source>
</evidence>
<comment type="catalytic activity">
    <reaction evidence="8">
        <text>L-seryl-[protein] + ATP = O-phospho-L-seryl-[protein] + ADP + H(+)</text>
        <dbReference type="Rhea" id="RHEA:17989"/>
        <dbReference type="Rhea" id="RHEA-COMP:9863"/>
        <dbReference type="Rhea" id="RHEA-COMP:11604"/>
        <dbReference type="ChEBI" id="CHEBI:15378"/>
        <dbReference type="ChEBI" id="CHEBI:29999"/>
        <dbReference type="ChEBI" id="CHEBI:30616"/>
        <dbReference type="ChEBI" id="CHEBI:83421"/>
        <dbReference type="ChEBI" id="CHEBI:456216"/>
        <dbReference type="EC" id="2.7.11.1"/>
    </reaction>
</comment>
<evidence type="ECO:0000259" key="11">
    <source>
        <dbReference type="Pfam" id="PF07714"/>
    </source>
</evidence>
<dbReference type="SMR" id="A0A6P6G9T1"/>
<dbReference type="Gene3D" id="3.80.10.10">
    <property type="entry name" value="Ribonuclease Inhibitor"/>
    <property type="match status" value="1"/>
</dbReference>
<dbReference type="PROSITE" id="PS00109">
    <property type="entry name" value="PROTEIN_KINASE_TYR"/>
    <property type="match status" value="1"/>
</dbReference>
<keyword evidence="10" id="KW-1133">Transmembrane helix</keyword>
<dbReference type="PROSITE" id="PS00107">
    <property type="entry name" value="PROTEIN_KINASE_ATP"/>
    <property type="match status" value="1"/>
</dbReference>
<dbReference type="GO" id="GO:0099402">
    <property type="term" value="P:plant organ development"/>
    <property type="evidence" value="ECO:0007669"/>
    <property type="project" value="UniProtKB-ARBA"/>
</dbReference>
<feature type="domain" description="Serine-threonine/tyrosine-protein kinase catalytic" evidence="11">
    <location>
        <begin position="227"/>
        <end position="488"/>
    </location>
</feature>
<comment type="catalytic activity">
    <reaction evidence="7">
        <text>L-threonyl-[protein] + ATP = O-phospho-L-threonyl-[protein] + ADP + H(+)</text>
        <dbReference type="Rhea" id="RHEA:46608"/>
        <dbReference type="Rhea" id="RHEA-COMP:11060"/>
        <dbReference type="Rhea" id="RHEA-COMP:11605"/>
        <dbReference type="ChEBI" id="CHEBI:15378"/>
        <dbReference type="ChEBI" id="CHEBI:30013"/>
        <dbReference type="ChEBI" id="CHEBI:30616"/>
        <dbReference type="ChEBI" id="CHEBI:61977"/>
        <dbReference type="ChEBI" id="CHEBI:456216"/>
        <dbReference type="EC" id="2.7.11.1"/>
    </reaction>
</comment>
<feature type="transmembrane region" description="Helical" evidence="10">
    <location>
        <begin position="155"/>
        <end position="178"/>
    </location>
</feature>
<dbReference type="Proteomes" id="UP001652623">
    <property type="component" value="Chromosome 5"/>
</dbReference>
<evidence type="ECO:0000256" key="8">
    <source>
        <dbReference type="ARBA" id="ARBA00048679"/>
    </source>
</evidence>
<keyword evidence="10" id="KW-0812">Transmembrane</keyword>
<keyword evidence="3" id="KW-0808">Transferase</keyword>
<dbReference type="Pfam" id="PF13855">
    <property type="entry name" value="LRR_8"/>
    <property type="match status" value="1"/>
</dbReference>
<dbReference type="KEGG" id="zju:112492070"/>
<dbReference type="GO" id="GO:0009653">
    <property type="term" value="P:anatomical structure morphogenesis"/>
    <property type="evidence" value="ECO:0007669"/>
    <property type="project" value="UniProtKB-ARBA"/>
</dbReference>
<dbReference type="Pfam" id="PF00560">
    <property type="entry name" value="LRR_1"/>
    <property type="match status" value="1"/>
</dbReference>
<protein>
    <recommendedName>
        <fullName evidence="1">non-specific serine/threonine protein kinase</fullName>
        <ecNumber evidence="1">2.7.11.1</ecNumber>
    </recommendedName>
</protein>
<proteinExistence type="predicted"/>
<name>A0A6P6G9T1_ZIZJJ</name>
<dbReference type="InterPro" id="IPR001245">
    <property type="entry name" value="Ser-Thr/Tyr_kinase_cat_dom"/>
</dbReference>
<dbReference type="InterPro" id="IPR017441">
    <property type="entry name" value="Protein_kinase_ATP_BS"/>
</dbReference>
<dbReference type="Pfam" id="PF07714">
    <property type="entry name" value="PK_Tyr_Ser-Thr"/>
    <property type="match status" value="1"/>
</dbReference>
<dbReference type="InParanoid" id="A0A6P6G9T1"/>
<dbReference type="InterPro" id="IPR032675">
    <property type="entry name" value="LRR_dom_sf"/>
</dbReference>
<dbReference type="Gene3D" id="3.30.200.20">
    <property type="entry name" value="Phosphorylase Kinase, domain 1"/>
    <property type="match status" value="1"/>
</dbReference>
<keyword evidence="4 9" id="KW-0547">Nucleotide-binding</keyword>
<dbReference type="FunCoup" id="A0A6P6G9T1">
    <property type="interactions" value="545"/>
</dbReference>
<gene>
    <name evidence="13" type="primary">LOC112492070</name>
</gene>
<sequence>MAELEYLDLSKNRLSNSIPESFGNFLKLHHLNLSHNNLGHGIPSELRKLDQLSQLDLSYNFLSGEIPMELDSLLSLSVLNVSHNNLSGEIPSTFDKLLGLMFVDISYNELSGPIPKNKAFQNASIQALQGNRGLCGNAKALKPCKYSNSKSSQKILGIIFPILGSLLFVFCIIFIILLRRKKVLQTEEIEMYDMNQQVLSISNFVDGKVLYQEITEATEDFDAAYCIGKGRTGSVYKAKLHSANDCFVAVKKLHQPDDGDQRTYEKEFLSEIRALTNIRHRNIVKLHGFCSHSRHSFLIYEYLEKGSLKAMLSKEDEARELDWNKRVNIIRGVAHGMSYMHTHIFPPIVHRDISSKNILLDSDYEACISDFGTAKLLEQDSSNWTALAGTIGYVAPELAYTLRVNEKCDVYSFGVLAVEVIKGKHPGNLICSLSSPTSRGDILLEDVLDERLPYPAAEILDQVVAILKLVVACLQENPRNRPTMHDVSVILSTQMSHSCHRYTGKTIADLLAFKGSINSVDH</sequence>
<dbReference type="PANTHER" id="PTHR48005">
    <property type="entry name" value="LEUCINE RICH REPEAT KINASE 2"/>
    <property type="match status" value="1"/>
</dbReference>
<evidence type="ECO:0000313" key="13">
    <source>
        <dbReference type="RefSeq" id="XP_024930826.3"/>
    </source>
</evidence>
<evidence type="ECO:0000313" key="12">
    <source>
        <dbReference type="Proteomes" id="UP001652623"/>
    </source>
</evidence>
<organism evidence="12 13">
    <name type="scientific">Ziziphus jujuba</name>
    <name type="common">Chinese jujube</name>
    <name type="synonym">Ziziphus sativa</name>
    <dbReference type="NCBI Taxonomy" id="326968"/>
    <lineage>
        <taxon>Eukaryota</taxon>
        <taxon>Viridiplantae</taxon>
        <taxon>Streptophyta</taxon>
        <taxon>Embryophyta</taxon>
        <taxon>Tracheophyta</taxon>
        <taxon>Spermatophyta</taxon>
        <taxon>Magnoliopsida</taxon>
        <taxon>eudicotyledons</taxon>
        <taxon>Gunneridae</taxon>
        <taxon>Pentapetalae</taxon>
        <taxon>rosids</taxon>
        <taxon>fabids</taxon>
        <taxon>Rosales</taxon>
        <taxon>Rhamnaceae</taxon>
        <taxon>Paliureae</taxon>
        <taxon>Ziziphus</taxon>
    </lineage>
</organism>
<dbReference type="Gene3D" id="1.10.510.10">
    <property type="entry name" value="Transferase(Phosphotransferase) domain 1"/>
    <property type="match status" value="1"/>
</dbReference>
<keyword evidence="2" id="KW-0723">Serine/threonine-protein kinase</keyword>
<reference evidence="13" key="1">
    <citation type="submission" date="2025-08" db="UniProtKB">
        <authorList>
            <consortium name="RefSeq"/>
        </authorList>
    </citation>
    <scope>IDENTIFICATION</scope>
    <source>
        <tissue evidence="13">Seedling</tissue>
    </source>
</reference>
<dbReference type="SUPFAM" id="SSF56112">
    <property type="entry name" value="Protein kinase-like (PK-like)"/>
    <property type="match status" value="1"/>
</dbReference>
<dbReference type="InterPro" id="IPR051420">
    <property type="entry name" value="Ser_Thr_Kinases_DiverseReg"/>
</dbReference>
<keyword evidence="6 9" id="KW-0067">ATP-binding</keyword>
<evidence type="ECO:0000256" key="9">
    <source>
        <dbReference type="PROSITE-ProRule" id="PRU10141"/>
    </source>
</evidence>
<dbReference type="GO" id="GO:0005524">
    <property type="term" value="F:ATP binding"/>
    <property type="evidence" value="ECO:0007669"/>
    <property type="project" value="UniProtKB-UniRule"/>
</dbReference>
<dbReference type="InterPro" id="IPR008266">
    <property type="entry name" value="Tyr_kinase_AS"/>
</dbReference>
<dbReference type="PANTHER" id="PTHR48005:SF95">
    <property type="entry name" value="PROTEIN KINASE DOMAIN-CONTAINING PROTEIN"/>
    <property type="match status" value="1"/>
</dbReference>
<evidence type="ECO:0000256" key="6">
    <source>
        <dbReference type="ARBA" id="ARBA00022840"/>
    </source>
</evidence>
<evidence type="ECO:0000256" key="10">
    <source>
        <dbReference type="SAM" id="Phobius"/>
    </source>
</evidence>
<dbReference type="AlphaFoldDB" id="A0A6P6G9T1"/>
<keyword evidence="13" id="KW-0675">Receptor</keyword>
<dbReference type="GO" id="GO:0005886">
    <property type="term" value="C:plasma membrane"/>
    <property type="evidence" value="ECO:0007669"/>
    <property type="project" value="UniProtKB-SubCell"/>
</dbReference>
<keyword evidence="10" id="KW-0472">Membrane</keyword>
<evidence type="ECO:0000256" key="3">
    <source>
        <dbReference type="ARBA" id="ARBA00022679"/>
    </source>
</evidence>
<dbReference type="SUPFAM" id="SSF52058">
    <property type="entry name" value="L domain-like"/>
    <property type="match status" value="1"/>
</dbReference>
<evidence type="ECO:0000256" key="2">
    <source>
        <dbReference type="ARBA" id="ARBA00022527"/>
    </source>
</evidence>
<evidence type="ECO:0000256" key="5">
    <source>
        <dbReference type="ARBA" id="ARBA00022777"/>
    </source>
</evidence>
<dbReference type="PRINTS" id="PR00019">
    <property type="entry name" value="LEURICHRPT"/>
</dbReference>
<dbReference type="EC" id="2.7.11.1" evidence="1"/>
<dbReference type="InterPro" id="IPR001611">
    <property type="entry name" value="Leu-rich_rpt"/>
</dbReference>
<evidence type="ECO:0000256" key="4">
    <source>
        <dbReference type="ARBA" id="ARBA00022741"/>
    </source>
</evidence>
<dbReference type="RefSeq" id="XP_024930826.3">
    <property type="nucleotide sequence ID" value="XM_025075058.3"/>
</dbReference>